<evidence type="ECO:0000256" key="8">
    <source>
        <dbReference type="ARBA" id="ARBA00023242"/>
    </source>
</evidence>
<dbReference type="Gene3D" id="3.40.50.150">
    <property type="entry name" value="Vaccinia Virus protein VP39"/>
    <property type="match status" value="1"/>
</dbReference>
<accession>A0A0C9U7M6</accession>
<evidence type="ECO:0000256" key="1">
    <source>
        <dbReference type="ARBA" id="ARBA00004123"/>
    </source>
</evidence>
<dbReference type="EC" id="2.1.1.85" evidence="3"/>
<keyword evidence="4" id="KW-0963">Cytoplasm</keyword>
<gene>
    <name evidence="11" type="ORF">PAXINDRAFT_77714</name>
</gene>
<feature type="region of interest" description="Disordered" evidence="10">
    <location>
        <begin position="1"/>
        <end position="25"/>
    </location>
</feature>
<evidence type="ECO:0000256" key="2">
    <source>
        <dbReference type="ARBA" id="ARBA00004496"/>
    </source>
</evidence>
<comment type="similarity">
    <text evidence="9">Belongs to the methyltransferase superfamily. METTL18 family.</text>
</comment>
<evidence type="ECO:0000256" key="6">
    <source>
        <dbReference type="ARBA" id="ARBA00022679"/>
    </source>
</evidence>
<protein>
    <recommendedName>
        <fullName evidence="3">protein-histidine N-methyltransferase</fullName>
        <ecNumber evidence="3">2.1.1.85</ecNumber>
    </recommendedName>
</protein>
<comment type="subcellular location">
    <subcellularLocation>
        <location evidence="2">Cytoplasm</location>
    </subcellularLocation>
    <subcellularLocation>
        <location evidence="1">Nucleus</location>
    </subcellularLocation>
</comment>
<dbReference type="GO" id="GO:0005737">
    <property type="term" value="C:cytoplasm"/>
    <property type="evidence" value="ECO:0007669"/>
    <property type="project" value="UniProtKB-SubCell"/>
</dbReference>
<keyword evidence="7" id="KW-0949">S-adenosyl-L-methionine</keyword>
<evidence type="ECO:0000256" key="10">
    <source>
        <dbReference type="SAM" id="MobiDB-lite"/>
    </source>
</evidence>
<dbReference type="EMBL" id="KN819338">
    <property type="protein sequence ID" value="KIJ15126.1"/>
    <property type="molecule type" value="Genomic_DNA"/>
</dbReference>
<keyword evidence="12" id="KW-1185">Reference proteome</keyword>
<reference evidence="12" key="2">
    <citation type="submission" date="2015-01" db="EMBL/GenBank/DDBJ databases">
        <title>Evolutionary Origins and Diversification of the Mycorrhizal Mutualists.</title>
        <authorList>
            <consortium name="DOE Joint Genome Institute"/>
            <consortium name="Mycorrhizal Genomics Consortium"/>
            <person name="Kohler A."/>
            <person name="Kuo A."/>
            <person name="Nagy L.G."/>
            <person name="Floudas D."/>
            <person name="Copeland A."/>
            <person name="Barry K.W."/>
            <person name="Cichocki N."/>
            <person name="Veneault-Fourrey C."/>
            <person name="LaButti K."/>
            <person name="Lindquist E.A."/>
            <person name="Lipzen A."/>
            <person name="Lundell T."/>
            <person name="Morin E."/>
            <person name="Murat C."/>
            <person name="Riley R."/>
            <person name="Ohm R."/>
            <person name="Sun H."/>
            <person name="Tunlid A."/>
            <person name="Henrissat B."/>
            <person name="Grigoriev I.V."/>
            <person name="Hibbett D.S."/>
            <person name="Martin F."/>
        </authorList>
    </citation>
    <scope>NUCLEOTIDE SEQUENCE [LARGE SCALE GENOMIC DNA]</scope>
    <source>
        <strain evidence="12">ATCC 200175</strain>
    </source>
</reference>
<keyword evidence="8" id="KW-0539">Nucleus</keyword>
<dbReference type="HOGENOM" id="CLU_038704_1_1_1"/>
<dbReference type="PANTHER" id="PTHR14614">
    <property type="entry name" value="HEPATOCELLULAR CARCINOMA-ASSOCIATED ANTIGEN"/>
    <property type="match status" value="1"/>
</dbReference>
<evidence type="ECO:0000256" key="7">
    <source>
        <dbReference type="ARBA" id="ARBA00022691"/>
    </source>
</evidence>
<evidence type="ECO:0000256" key="4">
    <source>
        <dbReference type="ARBA" id="ARBA00022490"/>
    </source>
</evidence>
<reference evidence="11 12" key="1">
    <citation type="submission" date="2014-06" db="EMBL/GenBank/DDBJ databases">
        <authorList>
            <consortium name="DOE Joint Genome Institute"/>
            <person name="Kuo A."/>
            <person name="Kohler A."/>
            <person name="Nagy L.G."/>
            <person name="Floudas D."/>
            <person name="Copeland A."/>
            <person name="Barry K.W."/>
            <person name="Cichocki N."/>
            <person name="Veneault-Fourrey C."/>
            <person name="LaButti K."/>
            <person name="Lindquist E.A."/>
            <person name="Lipzen A."/>
            <person name="Lundell T."/>
            <person name="Morin E."/>
            <person name="Murat C."/>
            <person name="Sun H."/>
            <person name="Tunlid A."/>
            <person name="Henrissat B."/>
            <person name="Grigoriev I.V."/>
            <person name="Hibbett D.S."/>
            <person name="Martin F."/>
            <person name="Nordberg H.P."/>
            <person name="Cantor M.N."/>
            <person name="Hua S.X."/>
        </authorList>
    </citation>
    <scope>NUCLEOTIDE SEQUENCE [LARGE SCALE GENOMIC DNA]</scope>
    <source>
        <strain evidence="11 12">ATCC 200175</strain>
    </source>
</reference>
<evidence type="ECO:0000256" key="3">
    <source>
        <dbReference type="ARBA" id="ARBA00012533"/>
    </source>
</evidence>
<keyword evidence="6" id="KW-0808">Transferase</keyword>
<dbReference type="InterPro" id="IPR029063">
    <property type="entry name" value="SAM-dependent_MTases_sf"/>
</dbReference>
<evidence type="ECO:0000313" key="12">
    <source>
        <dbReference type="Proteomes" id="UP000053647"/>
    </source>
</evidence>
<name>A0A0C9U7M6_PAXIN</name>
<dbReference type="GO" id="GO:0032259">
    <property type="term" value="P:methylation"/>
    <property type="evidence" value="ECO:0007669"/>
    <property type="project" value="UniProtKB-KW"/>
</dbReference>
<keyword evidence="5" id="KW-0489">Methyltransferase</keyword>
<dbReference type="AlphaFoldDB" id="A0A0C9U7M6"/>
<dbReference type="GO" id="GO:0005634">
    <property type="term" value="C:nucleus"/>
    <property type="evidence" value="ECO:0007669"/>
    <property type="project" value="UniProtKB-SubCell"/>
</dbReference>
<dbReference type="PANTHER" id="PTHR14614:SF39">
    <property type="entry name" value="HISTIDINE PROTEIN METHYLTRANSFERASE 1 HOMOLOG"/>
    <property type="match status" value="1"/>
</dbReference>
<sequence length="348" mass="38311">MITDLITNVSSGPIEVDDAPLSPQQTAQPFSELSLDSLLEALPTQISYSLLTVPLSDGKDLKLARRDLFDARFQLISEGTEIQNHRPDIRFLDNPSDLVPLVYEGGLKTWEASLDLAGYLNSTGYGSNTRGTRILELGCGTAVPTLYILHEIFSSQPAGKTETHIHLQDYNASVLQLVTMPNVVLAWYNSPAADEYRDSGSHESVDSELNMTPQLFSAFKTSLGNCGVYLRFFAGSWDTFDLSSTGGRYNLVLTSETIYHPKSLSSLIRVMRDACVAPDSGVDEDPHQYLCLVAAKTVYFGVGGGIEEFIRCVEVMTGKQASRSQVEIVWDKSIGVSRKVMSVRWAHQ</sequence>
<feature type="compositionally biased region" description="Polar residues" evidence="10">
    <location>
        <begin position="1"/>
        <end position="11"/>
    </location>
</feature>
<evidence type="ECO:0000256" key="5">
    <source>
        <dbReference type="ARBA" id="ARBA00022603"/>
    </source>
</evidence>
<organism evidence="11 12">
    <name type="scientific">Paxillus involutus ATCC 200175</name>
    <dbReference type="NCBI Taxonomy" id="664439"/>
    <lineage>
        <taxon>Eukaryota</taxon>
        <taxon>Fungi</taxon>
        <taxon>Dikarya</taxon>
        <taxon>Basidiomycota</taxon>
        <taxon>Agaricomycotina</taxon>
        <taxon>Agaricomycetes</taxon>
        <taxon>Agaricomycetidae</taxon>
        <taxon>Boletales</taxon>
        <taxon>Paxilineae</taxon>
        <taxon>Paxillaceae</taxon>
        <taxon>Paxillus</taxon>
    </lineage>
</organism>
<dbReference type="GO" id="GO:0018064">
    <property type="term" value="F:protein-L-histidine N-tele-methyltransferase activity"/>
    <property type="evidence" value="ECO:0007669"/>
    <property type="project" value="UniProtKB-EC"/>
</dbReference>
<dbReference type="InterPro" id="IPR019410">
    <property type="entry name" value="Methyltransf_16"/>
</dbReference>
<proteinExistence type="inferred from homology"/>
<evidence type="ECO:0000313" key="11">
    <source>
        <dbReference type="EMBL" id="KIJ15126.1"/>
    </source>
</evidence>
<dbReference type="Proteomes" id="UP000053647">
    <property type="component" value="Unassembled WGS sequence"/>
</dbReference>
<evidence type="ECO:0000256" key="9">
    <source>
        <dbReference type="ARBA" id="ARBA00038126"/>
    </source>
</evidence>
<dbReference type="OrthoDB" id="1723750at2759"/>
<dbReference type="SUPFAM" id="SSF53335">
    <property type="entry name" value="S-adenosyl-L-methionine-dependent methyltransferases"/>
    <property type="match status" value="1"/>
</dbReference>